<protein>
    <submittedName>
        <fullName evidence="1">Uncharacterized protein</fullName>
    </submittedName>
</protein>
<dbReference type="Proteomes" id="UP000008064">
    <property type="component" value="Unassembled WGS sequence"/>
</dbReference>
<proteinExistence type="predicted"/>
<gene>
    <name evidence="1" type="ORF">SERLADRAFT_383004</name>
</gene>
<dbReference type="KEGG" id="sla:SERLADRAFT_383004"/>
<evidence type="ECO:0000313" key="1">
    <source>
        <dbReference type="EMBL" id="EGO27677.1"/>
    </source>
</evidence>
<dbReference type="RefSeq" id="XP_007315768.1">
    <property type="nucleotide sequence ID" value="XM_007315706.1"/>
</dbReference>
<accession>F8NPB2</accession>
<dbReference type="AlphaFoldDB" id="F8NPB2"/>
<name>F8NPB2_SERL9</name>
<dbReference type="EMBL" id="GL945431">
    <property type="protein sequence ID" value="EGO27677.1"/>
    <property type="molecule type" value="Genomic_DNA"/>
</dbReference>
<reference evidence="1" key="1">
    <citation type="submission" date="2011-04" db="EMBL/GenBank/DDBJ databases">
        <title>Evolution of plant cell wall degrading machinery underlies the functional diversity of forest fungi.</title>
        <authorList>
            <consortium name="US DOE Joint Genome Institute (JGI-PGF)"/>
            <person name="Eastwood D.C."/>
            <person name="Floudas D."/>
            <person name="Binder M."/>
            <person name="Majcherczyk A."/>
            <person name="Schneider P."/>
            <person name="Aerts A."/>
            <person name="Asiegbu F.O."/>
            <person name="Baker S.E."/>
            <person name="Barry K."/>
            <person name="Bendiksby M."/>
            <person name="Blumentritt M."/>
            <person name="Coutinho P.M."/>
            <person name="Cullen D."/>
            <person name="Cullen D."/>
            <person name="Gathman A."/>
            <person name="Goodell B."/>
            <person name="Henrissat B."/>
            <person name="Ihrmark K."/>
            <person name="Kauserud H."/>
            <person name="Kohler A."/>
            <person name="LaButti K."/>
            <person name="Lapidus A."/>
            <person name="Lavin J.L."/>
            <person name="Lee Y.-H."/>
            <person name="Lindquist E."/>
            <person name="Lilly W."/>
            <person name="Lucas S."/>
            <person name="Morin E."/>
            <person name="Murat C."/>
            <person name="Oguiza J.A."/>
            <person name="Park J."/>
            <person name="Pisabarro A.G."/>
            <person name="Riley R."/>
            <person name="Rosling A."/>
            <person name="Salamov A."/>
            <person name="Schmidt O."/>
            <person name="Schmutz J."/>
            <person name="Skrede I."/>
            <person name="Stenlid J."/>
            <person name="Wiebenga A."/>
            <person name="Xie X."/>
            <person name="Kues U."/>
            <person name="Hibbett D.S."/>
            <person name="Hoffmeister D."/>
            <person name="Hogberg N."/>
            <person name="Martin F."/>
            <person name="Grigoriev I.V."/>
            <person name="Watkinson S.C."/>
        </authorList>
    </citation>
    <scope>NUCLEOTIDE SEQUENCE</scope>
    <source>
        <strain evidence="1">S7.9</strain>
    </source>
</reference>
<organism>
    <name type="scientific">Serpula lacrymans var. lacrymans (strain S7.9)</name>
    <name type="common">Dry rot fungus</name>
    <dbReference type="NCBI Taxonomy" id="578457"/>
    <lineage>
        <taxon>Eukaryota</taxon>
        <taxon>Fungi</taxon>
        <taxon>Dikarya</taxon>
        <taxon>Basidiomycota</taxon>
        <taxon>Agaricomycotina</taxon>
        <taxon>Agaricomycetes</taxon>
        <taxon>Agaricomycetidae</taxon>
        <taxon>Boletales</taxon>
        <taxon>Coniophorineae</taxon>
        <taxon>Serpulaceae</taxon>
        <taxon>Serpula</taxon>
    </lineage>
</organism>
<dbReference type="GeneID" id="18811023"/>
<dbReference type="HOGENOM" id="CLU_3002265_0_0_1"/>
<sequence>MAIITESHHHQSLAGSDAALLDMLTAPRPPTKKTFSRRDAALDPLLLAAAAASGPGV</sequence>
<feature type="non-terminal residue" evidence="1">
    <location>
        <position position="57"/>
    </location>
</feature>